<organism evidence="1">
    <name type="scientific">marine metagenome</name>
    <dbReference type="NCBI Taxonomy" id="408172"/>
    <lineage>
        <taxon>unclassified sequences</taxon>
        <taxon>metagenomes</taxon>
        <taxon>ecological metagenomes</taxon>
    </lineage>
</organism>
<evidence type="ECO:0000313" key="1">
    <source>
        <dbReference type="EMBL" id="SUZ92759.1"/>
    </source>
</evidence>
<reference evidence="1" key="1">
    <citation type="submission" date="2018-05" db="EMBL/GenBank/DDBJ databases">
        <authorList>
            <person name="Lanie J.A."/>
            <person name="Ng W.-L."/>
            <person name="Kazmierczak K.M."/>
            <person name="Andrzejewski T.M."/>
            <person name="Davidsen T.M."/>
            <person name="Wayne K.J."/>
            <person name="Tettelin H."/>
            <person name="Glass J.I."/>
            <person name="Rusch D."/>
            <person name="Podicherti R."/>
            <person name="Tsui H.-C.T."/>
            <person name="Winkler M.E."/>
        </authorList>
    </citation>
    <scope>NUCLEOTIDE SEQUENCE</scope>
</reference>
<dbReference type="EMBL" id="UINC01002088">
    <property type="protein sequence ID" value="SUZ92759.1"/>
    <property type="molecule type" value="Genomic_DNA"/>
</dbReference>
<gene>
    <name evidence="1" type="ORF">METZ01_LOCUS45613</name>
</gene>
<proteinExistence type="predicted"/>
<dbReference type="Pfam" id="PF24175">
    <property type="entry name" value="SU10_adaptor"/>
    <property type="match status" value="1"/>
</dbReference>
<accession>A0A381RNY7</accession>
<dbReference type="AlphaFoldDB" id="A0A381RNY7"/>
<dbReference type="InterPro" id="IPR056209">
    <property type="entry name" value="SU10_adaptor"/>
</dbReference>
<protein>
    <submittedName>
        <fullName evidence="1">Uncharacterized protein</fullName>
    </submittedName>
</protein>
<name>A0A381RNY7_9ZZZZ</name>
<sequence length="237" mass="27052">MPSGLTYTLDNLRTDMRNYTEVGDTVFSDSVLSPLIINAENRIYRSFDADLERAYATSTMIIGNRYVTIPSYLRVIRYIQLTNDDGDQVYLEQRDPSFMAEYYSTPSSSSTSIPKYYANWDENYWVVAPTPDTAYAITMAFNKEPISLTSTTLPAAAPAATNGTYVSNKYQDLLLYACLVNAYGYLKGPMDMLQHYEKLYKEALETYATEQMGRRRRNEYQDGVIRLPIKSESPSTF</sequence>